<dbReference type="EMBL" id="JAVRQU010000014">
    <property type="protein sequence ID" value="KAK5695431.1"/>
    <property type="molecule type" value="Genomic_DNA"/>
</dbReference>
<name>A0AAN7ZMB6_9PEZI</name>
<proteinExistence type="predicted"/>
<reference evidence="1" key="1">
    <citation type="submission" date="2023-08" db="EMBL/GenBank/DDBJ databases">
        <title>Black Yeasts Isolated from many extreme environments.</title>
        <authorList>
            <person name="Coleine C."/>
            <person name="Stajich J.E."/>
            <person name="Selbmann L."/>
        </authorList>
    </citation>
    <scope>NUCLEOTIDE SEQUENCE</scope>
    <source>
        <strain evidence="1">CCFEE 5810</strain>
    </source>
</reference>
<protein>
    <submittedName>
        <fullName evidence="1">Uncharacterized protein</fullName>
    </submittedName>
</protein>
<accession>A0AAN7ZMB6</accession>
<evidence type="ECO:0000313" key="2">
    <source>
        <dbReference type="Proteomes" id="UP001310594"/>
    </source>
</evidence>
<sequence>MPARKATTAKRPVVQDSGLLNLPPEMRNVIYEYIVNGNITVSYKNSKLLYTPPLSRVCQQLRKEYEGIYRRNAPPLAKAININTADLDEWKLSETAQLVLSTQTPPQQRPPFRYIPYRAALKTHSKDP</sequence>
<dbReference type="Proteomes" id="UP001310594">
    <property type="component" value="Unassembled WGS sequence"/>
</dbReference>
<evidence type="ECO:0000313" key="1">
    <source>
        <dbReference type="EMBL" id="KAK5695431.1"/>
    </source>
</evidence>
<organism evidence="1 2">
    <name type="scientific">Elasticomyces elasticus</name>
    <dbReference type="NCBI Taxonomy" id="574655"/>
    <lineage>
        <taxon>Eukaryota</taxon>
        <taxon>Fungi</taxon>
        <taxon>Dikarya</taxon>
        <taxon>Ascomycota</taxon>
        <taxon>Pezizomycotina</taxon>
        <taxon>Dothideomycetes</taxon>
        <taxon>Dothideomycetidae</taxon>
        <taxon>Mycosphaerellales</taxon>
        <taxon>Teratosphaeriaceae</taxon>
        <taxon>Elasticomyces</taxon>
    </lineage>
</organism>
<gene>
    <name evidence="1" type="ORF">LTR97_008938</name>
</gene>
<dbReference type="AlphaFoldDB" id="A0AAN7ZMB6"/>
<comment type="caution">
    <text evidence="1">The sequence shown here is derived from an EMBL/GenBank/DDBJ whole genome shotgun (WGS) entry which is preliminary data.</text>
</comment>